<evidence type="ECO:0000256" key="1">
    <source>
        <dbReference type="HAMAP-Rule" id="MF_00800"/>
    </source>
</evidence>
<dbReference type="SUPFAM" id="SSF110710">
    <property type="entry name" value="TTHA0583/YokD-like"/>
    <property type="match status" value="1"/>
</dbReference>
<dbReference type="Pfam" id="PF04260">
    <property type="entry name" value="DUF436"/>
    <property type="match status" value="1"/>
</dbReference>
<dbReference type="PIRSF" id="PIRSF007510">
    <property type="entry name" value="UCP007510"/>
    <property type="match status" value="1"/>
</dbReference>
<dbReference type="InterPro" id="IPR028345">
    <property type="entry name" value="Antibiotic_NAT-like"/>
</dbReference>
<evidence type="ECO:0000313" key="3">
    <source>
        <dbReference type="Proteomes" id="UP000190814"/>
    </source>
</evidence>
<evidence type="ECO:0000313" key="2">
    <source>
        <dbReference type="EMBL" id="SKA68999.1"/>
    </source>
</evidence>
<dbReference type="OrthoDB" id="9803187at2"/>
<protein>
    <recommendedName>
        <fullName evidence="1">UPF0340 protein SAMN02745111_01723</fullName>
    </recommendedName>
</protein>
<keyword evidence="3" id="KW-1185">Reference proteome</keyword>
<accession>A0A1T4VVQ9</accession>
<organism evidence="2 3">
    <name type="scientific">Eubacterium uniforme</name>
    <dbReference type="NCBI Taxonomy" id="39495"/>
    <lineage>
        <taxon>Bacteria</taxon>
        <taxon>Bacillati</taxon>
        <taxon>Bacillota</taxon>
        <taxon>Clostridia</taxon>
        <taxon>Eubacteriales</taxon>
        <taxon>Eubacteriaceae</taxon>
        <taxon>Eubacterium</taxon>
    </lineage>
</organism>
<proteinExistence type="inferred from homology"/>
<sequence>MSDTYEVDGVSKETFATEVLEKIEKESYEAAKEIIGEASLKKGNILVVGCSSSEIGGGVIGHESSVDIAKYVYKGIKKATDEAGVFIAAQCCEHLNRAIIIEREALPYAEEVCVVPKPKAGGSWATTVYENAKDPIAVEEIAAHAGLDIGCTLIGMHLKKVAVPVRLQNNHIGEALVLAAKTRPKYIGGERAKYE</sequence>
<reference evidence="2 3" key="1">
    <citation type="submission" date="2017-02" db="EMBL/GenBank/DDBJ databases">
        <authorList>
            <person name="Peterson S.W."/>
        </authorList>
    </citation>
    <scope>NUCLEOTIDE SEQUENCE [LARGE SCALE GENOMIC DNA]</scope>
    <source>
        <strain evidence="2 3">ATCC 35992</strain>
    </source>
</reference>
<dbReference type="InterPro" id="IPR006340">
    <property type="entry name" value="DUF436"/>
</dbReference>
<dbReference type="Gene3D" id="3.40.50.10360">
    <property type="entry name" value="Hypothetical protein TT1679"/>
    <property type="match status" value="1"/>
</dbReference>
<dbReference type="AlphaFoldDB" id="A0A1T4VVQ9"/>
<dbReference type="STRING" id="39495.SAMN02745111_01723"/>
<dbReference type="NCBIfam" id="TIGR01440">
    <property type="entry name" value="TIGR01440 family protein"/>
    <property type="match status" value="1"/>
</dbReference>
<dbReference type="RefSeq" id="WP_078766574.1">
    <property type="nucleotide sequence ID" value="NZ_FUXZ01000010.1"/>
</dbReference>
<comment type="similarity">
    <text evidence="1">Belongs to the UPF0340 family.</text>
</comment>
<name>A0A1T4VVQ9_9FIRM</name>
<dbReference type="HAMAP" id="MF_00800">
    <property type="entry name" value="UPF0340"/>
    <property type="match status" value="1"/>
</dbReference>
<dbReference type="Proteomes" id="UP000190814">
    <property type="component" value="Unassembled WGS sequence"/>
</dbReference>
<dbReference type="EMBL" id="FUXZ01000010">
    <property type="protein sequence ID" value="SKA68999.1"/>
    <property type="molecule type" value="Genomic_DNA"/>
</dbReference>
<gene>
    <name evidence="2" type="ORF">SAMN02745111_01723</name>
</gene>